<dbReference type="PANTHER" id="PTHR36023">
    <property type="entry name" value="ARGOS-LIKE PROTEIN"/>
    <property type="match status" value="1"/>
</dbReference>
<evidence type="ECO:0000256" key="5">
    <source>
        <dbReference type="ARBA" id="ARBA00006891"/>
    </source>
</evidence>
<comment type="subcellular location">
    <subcellularLocation>
        <location evidence="4">Cytoplasm</location>
    </subcellularLocation>
    <subcellularLocation>
        <location evidence="3">Endoplasmic reticulum</location>
    </subcellularLocation>
    <subcellularLocation>
        <location evidence="2">Membrane</location>
        <topology evidence="2">Multi-pass membrane protein</topology>
    </subcellularLocation>
    <subcellularLocation>
        <location evidence="1">Nucleus</location>
    </subcellularLocation>
</comment>
<protein>
    <recommendedName>
        <fullName evidence="17">ARGOS-like protein</fullName>
    </recommendedName>
</protein>
<name>A0ABD3JA90_EUCGL</name>
<feature type="region of interest" description="Disordered" evidence="13">
    <location>
        <begin position="1"/>
        <end position="27"/>
    </location>
</feature>
<accession>A0ABD3JA90</accession>
<keyword evidence="10 14" id="KW-1133">Transmembrane helix</keyword>
<evidence type="ECO:0000256" key="7">
    <source>
        <dbReference type="ARBA" id="ARBA00022490"/>
    </source>
</evidence>
<dbReference type="EMBL" id="JBJKBG010000008">
    <property type="protein sequence ID" value="KAL3724250.1"/>
    <property type="molecule type" value="Genomic_DNA"/>
</dbReference>
<keyword evidence="11 14" id="KW-0472">Membrane</keyword>
<keyword evidence="9" id="KW-0256">Endoplasmic reticulum</keyword>
<comment type="similarity">
    <text evidence="5">Belongs to the plant organ size related (OSR) protein family.</text>
</comment>
<keyword evidence="16" id="KW-1185">Reference proteome</keyword>
<evidence type="ECO:0000256" key="12">
    <source>
        <dbReference type="ARBA" id="ARBA00023242"/>
    </source>
</evidence>
<dbReference type="GO" id="GO:0005783">
    <property type="term" value="C:endoplasmic reticulum"/>
    <property type="evidence" value="ECO:0007669"/>
    <property type="project" value="UniProtKB-SubCell"/>
</dbReference>
<dbReference type="Proteomes" id="UP001634007">
    <property type="component" value="Unassembled WGS sequence"/>
</dbReference>
<evidence type="ECO:0008006" key="17">
    <source>
        <dbReference type="Google" id="ProtNLM"/>
    </source>
</evidence>
<feature type="transmembrane region" description="Helical" evidence="14">
    <location>
        <begin position="42"/>
        <end position="62"/>
    </location>
</feature>
<evidence type="ECO:0000256" key="8">
    <source>
        <dbReference type="ARBA" id="ARBA00022692"/>
    </source>
</evidence>
<evidence type="ECO:0000256" key="11">
    <source>
        <dbReference type="ARBA" id="ARBA00023136"/>
    </source>
</evidence>
<dbReference type="GO" id="GO:0016020">
    <property type="term" value="C:membrane"/>
    <property type="evidence" value="ECO:0007669"/>
    <property type="project" value="UniProtKB-SubCell"/>
</dbReference>
<dbReference type="PANTHER" id="PTHR36023:SF3">
    <property type="entry name" value="ARGOS-LIKE PROTEIN"/>
    <property type="match status" value="1"/>
</dbReference>
<evidence type="ECO:0000256" key="9">
    <source>
        <dbReference type="ARBA" id="ARBA00022824"/>
    </source>
</evidence>
<evidence type="ECO:0000256" key="14">
    <source>
        <dbReference type="SAM" id="Phobius"/>
    </source>
</evidence>
<comment type="caution">
    <text evidence="15">The sequence shown here is derived from an EMBL/GenBank/DDBJ whole genome shotgun (WGS) entry which is preliminary data.</text>
</comment>
<evidence type="ECO:0000256" key="13">
    <source>
        <dbReference type="SAM" id="MobiDB-lite"/>
    </source>
</evidence>
<evidence type="ECO:0000256" key="4">
    <source>
        <dbReference type="ARBA" id="ARBA00004496"/>
    </source>
</evidence>
<evidence type="ECO:0000256" key="2">
    <source>
        <dbReference type="ARBA" id="ARBA00004141"/>
    </source>
</evidence>
<keyword evidence="6" id="KW-0217">Developmental protein</keyword>
<gene>
    <name evidence="15" type="ORF">ACJRO7_029422</name>
</gene>
<feature type="transmembrane region" description="Helical" evidence="14">
    <location>
        <begin position="68"/>
        <end position="88"/>
    </location>
</feature>
<dbReference type="AlphaFoldDB" id="A0ABD3JA90"/>
<evidence type="ECO:0000256" key="1">
    <source>
        <dbReference type="ARBA" id="ARBA00004123"/>
    </source>
</evidence>
<evidence type="ECO:0000256" key="3">
    <source>
        <dbReference type="ARBA" id="ARBA00004240"/>
    </source>
</evidence>
<organism evidence="15 16">
    <name type="scientific">Eucalyptus globulus</name>
    <name type="common">Tasmanian blue gum</name>
    <dbReference type="NCBI Taxonomy" id="34317"/>
    <lineage>
        <taxon>Eukaryota</taxon>
        <taxon>Viridiplantae</taxon>
        <taxon>Streptophyta</taxon>
        <taxon>Embryophyta</taxon>
        <taxon>Tracheophyta</taxon>
        <taxon>Spermatophyta</taxon>
        <taxon>Magnoliopsida</taxon>
        <taxon>eudicotyledons</taxon>
        <taxon>Gunneridae</taxon>
        <taxon>Pentapetalae</taxon>
        <taxon>rosids</taxon>
        <taxon>malvids</taxon>
        <taxon>Myrtales</taxon>
        <taxon>Myrtaceae</taxon>
        <taxon>Myrtoideae</taxon>
        <taxon>Eucalypteae</taxon>
        <taxon>Eucalyptus</taxon>
    </lineage>
</organism>
<proteinExistence type="inferred from homology"/>
<dbReference type="GO" id="GO:0009725">
    <property type="term" value="P:response to hormone"/>
    <property type="evidence" value="ECO:0007669"/>
    <property type="project" value="UniProtKB-ARBA"/>
</dbReference>
<dbReference type="PROSITE" id="PS51257">
    <property type="entry name" value="PROKAR_LIPOPROTEIN"/>
    <property type="match status" value="1"/>
</dbReference>
<evidence type="ECO:0000313" key="16">
    <source>
        <dbReference type="Proteomes" id="UP001634007"/>
    </source>
</evidence>
<evidence type="ECO:0000313" key="15">
    <source>
        <dbReference type="EMBL" id="KAL3724250.1"/>
    </source>
</evidence>
<evidence type="ECO:0000256" key="6">
    <source>
        <dbReference type="ARBA" id="ARBA00022473"/>
    </source>
</evidence>
<keyword evidence="8 14" id="KW-0812">Transmembrane</keyword>
<dbReference type="GO" id="GO:0005634">
    <property type="term" value="C:nucleus"/>
    <property type="evidence" value="ECO:0007669"/>
    <property type="project" value="UniProtKB-SubCell"/>
</dbReference>
<reference evidence="15 16" key="1">
    <citation type="submission" date="2024-11" db="EMBL/GenBank/DDBJ databases">
        <title>Chromosome-level genome assembly of Eucalyptus globulus Labill. provides insights into its genome evolution.</title>
        <authorList>
            <person name="Li X."/>
        </authorList>
    </citation>
    <scope>NUCLEOTIDE SEQUENCE [LARGE SCALE GENOMIC DNA]</scope>
    <source>
        <strain evidence="15">CL2024</strain>
        <tissue evidence="15">Fresh tender leaves</tissue>
    </source>
</reference>
<keyword evidence="7" id="KW-0963">Cytoplasm</keyword>
<sequence>MDTRERRTSTSIPGRKITEHSSGSSFSLGCGKFPRATTYFSLEWILLLMCLTAILLILPLVLPPLPPPPSMLLLLPIAILSVLLILAFTPSNIRDLTYAYC</sequence>
<dbReference type="InterPro" id="IPR037468">
    <property type="entry name" value="ARGOS/ARL/OSR1"/>
</dbReference>
<evidence type="ECO:0000256" key="10">
    <source>
        <dbReference type="ARBA" id="ARBA00022989"/>
    </source>
</evidence>
<keyword evidence="12" id="KW-0539">Nucleus</keyword>